<proteinExistence type="predicted"/>
<evidence type="ECO:0000313" key="2">
    <source>
        <dbReference type="Proteomes" id="UP000001542"/>
    </source>
</evidence>
<dbReference type="VEuPathDB" id="TrichDB:TVAG_588040"/>
<dbReference type="InParanoid" id="A2G969"/>
<organism evidence="1 2">
    <name type="scientific">Trichomonas vaginalis (strain ATCC PRA-98 / G3)</name>
    <dbReference type="NCBI Taxonomy" id="412133"/>
    <lineage>
        <taxon>Eukaryota</taxon>
        <taxon>Metamonada</taxon>
        <taxon>Parabasalia</taxon>
        <taxon>Trichomonadida</taxon>
        <taxon>Trichomonadidae</taxon>
        <taxon>Trichomonas</taxon>
    </lineage>
</organism>
<dbReference type="VEuPathDB" id="TrichDB:TVAGG3_0749470"/>
<dbReference type="RefSeq" id="XP_001299224.1">
    <property type="nucleotide sequence ID" value="XM_001299223.1"/>
</dbReference>
<protein>
    <submittedName>
        <fullName evidence="1">Uncharacterized protein</fullName>
    </submittedName>
</protein>
<sequence length="105" mass="11789">MKVSMLAEAMRIAAPLSIVQKAIDCRGWAWNSEQWSAYASSFDMADVIKEEREKAYQSSNFTRVYPTEGPEMSVYDRVMKVADTLPMDFLPGIKLPAHIVRGGEA</sequence>
<accession>A2G969</accession>
<dbReference type="VEuPathDB" id="TrichDB:TVAGG3_0750540"/>
<name>A2G969_TRIV3</name>
<keyword evidence="2" id="KW-1185">Reference proteome</keyword>
<dbReference type="KEGG" id="tva:4743943"/>
<dbReference type="EMBL" id="DS114684">
    <property type="protein sequence ID" value="EAX86294.1"/>
    <property type="molecule type" value="Genomic_DNA"/>
</dbReference>
<reference evidence="1" key="2">
    <citation type="journal article" date="2007" name="Science">
        <title>Draft genome sequence of the sexually transmitted pathogen Trichomonas vaginalis.</title>
        <authorList>
            <person name="Carlton J.M."/>
            <person name="Hirt R.P."/>
            <person name="Silva J.C."/>
            <person name="Delcher A.L."/>
            <person name="Schatz M."/>
            <person name="Zhao Q."/>
            <person name="Wortman J.R."/>
            <person name="Bidwell S.L."/>
            <person name="Alsmark U.C.M."/>
            <person name="Besteiro S."/>
            <person name="Sicheritz-Ponten T."/>
            <person name="Noel C.J."/>
            <person name="Dacks J.B."/>
            <person name="Foster P.G."/>
            <person name="Simillion C."/>
            <person name="Van de Peer Y."/>
            <person name="Miranda-Saavedra D."/>
            <person name="Barton G.J."/>
            <person name="Westrop G.D."/>
            <person name="Mueller S."/>
            <person name="Dessi D."/>
            <person name="Fiori P.L."/>
            <person name="Ren Q."/>
            <person name="Paulsen I."/>
            <person name="Zhang H."/>
            <person name="Bastida-Corcuera F.D."/>
            <person name="Simoes-Barbosa A."/>
            <person name="Brown M.T."/>
            <person name="Hayes R.D."/>
            <person name="Mukherjee M."/>
            <person name="Okumura C.Y."/>
            <person name="Schneider R."/>
            <person name="Smith A.J."/>
            <person name="Vanacova S."/>
            <person name="Villalvazo M."/>
            <person name="Haas B.J."/>
            <person name="Pertea M."/>
            <person name="Feldblyum T.V."/>
            <person name="Utterback T.R."/>
            <person name="Shu C.L."/>
            <person name="Osoegawa K."/>
            <person name="de Jong P.J."/>
            <person name="Hrdy I."/>
            <person name="Horvathova L."/>
            <person name="Zubacova Z."/>
            <person name="Dolezal P."/>
            <person name="Malik S.B."/>
            <person name="Logsdon J.M. Jr."/>
            <person name="Henze K."/>
            <person name="Gupta A."/>
            <person name="Wang C.C."/>
            <person name="Dunne R.L."/>
            <person name="Upcroft J.A."/>
            <person name="Upcroft P."/>
            <person name="White O."/>
            <person name="Salzberg S.L."/>
            <person name="Tang P."/>
            <person name="Chiu C.-H."/>
            <person name="Lee Y.-S."/>
            <person name="Embley T.M."/>
            <person name="Coombs G.H."/>
            <person name="Mottram J.C."/>
            <person name="Tachezy J."/>
            <person name="Fraser-Liggett C.M."/>
            <person name="Johnson P.J."/>
        </authorList>
    </citation>
    <scope>NUCLEOTIDE SEQUENCE [LARGE SCALE GENOMIC DNA]</scope>
    <source>
        <strain evidence="1">G3</strain>
    </source>
</reference>
<gene>
    <name evidence="1" type="ORF">TVAG_588040</name>
</gene>
<evidence type="ECO:0000313" key="1">
    <source>
        <dbReference type="EMBL" id="EAX86294.1"/>
    </source>
</evidence>
<reference evidence="1" key="1">
    <citation type="submission" date="2006-10" db="EMBL/GenBank/DDBJ databases">
        <authorList>
            <person name="Amadeo P."/>
            <person name="Zhao Q."/>
            <person name="Wortman J."/>
            <person name="Fraser-Liggett C."/>
            <person name="Carlton J."/>
        </authorList>
    </citation>
    <scope>NUCLEOTIDE SEQUENCE</scope>
    <source>
        <strain evidence="1">G3</strain>
    </source>
</reference>
<dbReference type="Proteomes" id="UP000001542">
    <property type="component" value="Unassembled WGS sequence"/>
</dbReference>
<dbReference type="AlphaFoldDB" id="A2G969"/>